<gene>
    <name evidence="2" type="ORF">SAMN05443144_104180</name>
</gene>
<proteinExistence type="predicted"/>
<keyword evidence="3" id="KW-1185">Reference proteome</keyword>
<dbReference type="STRING" id="1194090.SAMN05443144_104180"/>
<evidence type="ECO:0000313" key="3">
    <source>
        <dbReference type="Proteomes" id="UP000184041"/>
    </source>
</evidence>
<dbReference type="AlphaFoldDB" id="A0A1M4XPN7"/>
<dbReference type="EMBL" id="FQUS01000004">
    <property type="protein sequence ID" value="SHE95381.1"/>
    <property type="molecule type" value="Genomic_DNA"/>
</dbReference>
<feature type="signal peptide" evidence="1">
    <location>
        <begin position="1"/>
        <end position="19"/>
    </location>
</feature>
<protein>
    <recommendedName>
        <fullName evidence="4">Outer membrane protein beta-barrel domain-containing protein</fullName>
    </recommendedName>
</protein>
<dbReference type="Proteomes" id="UP000184041">
    <property type="component" value="Unassembled WGS sequence"/>
</dbReference>
<organism evidence="2 3">
    <name type="scientific">Fodinibius roseus</name>
    <dbReference type="NCBI Taxonomy" id="1194090"/>
    <lineage>
        <taxon>Bacteria</taxon>
        <taxon>Pseudomonadati</taxon>
        <taxon>Balneolota</taxon>
        <taxon>Balneolia</taxon>
        <taxon>Balneolales</taxon>
        <taxon>Balneolaceae</taxon>
        <taxon>Fodinibius</taxon>
    </lineage>
</organism>
<evidence type="ECO:0008006" key="4">
    <source>
        <dbReference type="Google" id="ProtNLM"/>
    </source>
</evidence>
<evidence type="ECO:0000313" key="2">
    <source>
        <dbReference type="EMBL" id="SHE95381.1"/>
    </source>
</evidence>
<keyword evidence="1" id="KW-0732">Signal</keyword>
<name>A0A1M4XPN7_9BACT</name>
<feature type="chain" id="PRO_5009908321" description="Outer membrane protein beta-barrel domain-containing protein" evidence="1">
    <location>
        <begin position="20"/>
        <end position="202"/>
    </location>
</feature>
<evidence type="ECO:0000256" key="1">
    <source>
        <dbReference type="SAM" id="SignalP"/>
    </source>
</evidence>
<dbReference type="RefSeq" id="WP_073060327.1">
    <property type="nucleotide sequence ID" value="NZ_FQUS01000004.1"/>
</dbReference>
<sequence>MRYVICSLLLCFTTGVASAQHALKISTNTRVAPAFRLNHTTHSNAFSSGLKLSVYSFDKAPVELGLYYTRGYDSSVAFSYGVMLAFIFDVYKRHRLKLGAANGRLKMDQYKNEYKEGGIQEDNLHKTYFAYLEWEWLFAKRLSLFARAGYRFLESETTTLHNERMETIPGTGREIPVYDREKNTRFYGSGVEFGVGLSVTID</sequence>
<dbReference type="OrthoDB" id="1524944at2"/>
<accession>A0A1M4XPN7</accession>
<reference evidence="2 3" key="1">
    <citation type="submission" date="2016-11" db="EMBL/GenBank/DDBJ databases">
        <authorList>
            <person name="Jaros S."/>
            <person name="Januszkiewicz K."/>
            <person name="Wedrychowicz H."/>
        </authorList>
    </citation>
    <scope>NUCLEOTIDE SEQUENCE [LARGE SCALE GENOMIC DNA]</scope>
    <source>
        <strain evidence="2 3">DSM 21986</strain>
    </source>
</reference>